<keyword evidence="2" id="KW-0732">Signal</keyword>
<feature type="compositionally biased region" description="Gly residues" evidence="1">
    <location>
        <begin position="45"/>
        <end position="67"/>
    </location>
</feature>
<name>A0A5B7J5S1_PORTR</name>
<dbReference type="AlphaFoldDB" id="A0A5B7J5S1"/>
<accession>A0A5B7J5S1</accession>
<evidence type="ECO:0000256" key="2">
    <source>
        <dbReference type="SAM" id="SignalP"/>
    </source>
</evidence>
<feature type="compositionally biased region" description="Acidic residues" evidence="1">
    <location>
        <begin position="16"/>
        <end position="25"/>
    </location>
</feature>
<reference evidence="3 4" key="1">
    <citation type="submission" date="2019-05" db="EMBL/GenBank/DDBJ databases">
        <title>Another draft genome of Portunus trituberculatus and its Hox gene families provides insights of decapod evolution.</title>
        <authorList>
            <person name="Jeong J.-H."/>
            <person name="Song I."/>
            <person name="Kim S."/>
            <person name="Choi T."/>
            <person name="Kim D."/>
            <person name="Ryu S."/>
            <person name="Kim W."/>
        </authorList>
    </citation>
    <scope>NUCLEOTIDE SEQUENCE [LARGE SCALE GENOMIC DNA]</scope>
    <source>
        <tissue evidence="3">Muscle</tissue>
    </source>
</reference>
<evidence type="ECO:0000313" key="3">
    <source>
        <dbReference type="EMBL" id="MPC89843.1"/>
    </source>
</evidence>
<proteinExistence type="predicted"/>
<organism evidence="3 4">
    <name type="scientific">Portunus trituberculatus</name>
    <name type="common">Swimming crab</name>
    <name type="synonym">Neptunus trituberculatus</name>
    <dbReference type="NCBI Taxonomy" id="210409"/>
    <lineage>
        <taxon>Eukaryota</taxon>
        <taxon>Metazoa</taxon>
        <taxon>Ecdysozoa</taxon>
        <taxon>Arthropoda</taxon>
        <taxon>Crustacea</taxon>
        <taxon>Multicrustacea</taxon>
        <taxon>Malacostraca</taxon>
        <taxon>Eumalacostraca</taxon>
        <taxon>Eucarida</taxon>
        <taxon>Decapoda</taxon>
        <taxon>Pleocyemata</taxon>
        <taxon>Brachyura</taxon>
        <taxon>Eubrachyura</taxon>
        <taxon>Portunoidea</taxon>
        <taxon>Portunidae</taxon>
        <taxon>Portuninae</taxon>
        <taxon>Portunus</taxon>
    </lineage>
</organism>
<feature type="region of interest" description="Disordered" evidence="1">
    <location>
        <begin position="15"/>
        <end position="67"/>
    </location>
</feature>
<sequence>MVMELLMVMTVVINSDNDDSDDSDDDIKKRKETAQNYCHNKTSSGGDGDGNSGGSGSGSGSGVGGGERSVATLSQLCSVPFQSASRSSSHFFPPFQPVPSSPSMLFFPPLLAGSLKSRILTTNILVRPWSSTDIRSSIMFLCVFSLSSLLHSTCPSVPPSLLALDQSHLQGRGGGVGGGKQ</sequence>
<dbReference type="EMBL" id="VSRR010082356">
    <property type="protein sequence ID" value="MPC89843.1"/>
    <property type="molecule type" value="Genomic_DNA"/>
</dbReference>
<gene>
    <name evidence="3" type="ORF">E2C01_084804</name>
</gene>
<dbReference type="Proteomes" id="UP000324222">
    <property type="component" value="Unassembled WGS sequence"/>
</dbReference>
<feature type="signal peptide" evidence="2">
    <location>
        <begin position="1"/>
        <end position="15"/>
    </location>
</feature>
<protein>
    <submittedName>
        <fullName evidence="3">Uncharacterized protein</fullName>
    </submittedName>
</protein>
<evidence type="ECO:0000256" key="1">
    <source>
        <dbReference type="SAM" id="MobiDB-lite"/>
    </source>
</evidence>
<comment type="caution">
    <text evidence="3">The sequence shown here is derived from an EMBL/GenBank/DDBJ whole genome shotgun (WGS) entry which is preliminary data.</text>
</comment>
<feature type="chain" id="PRO_5022771256" evidence="2">
    <location>
        <begin position="16"/>
        <end position="181"/>
    </location>
</feature>
<keyword evidence="4" id="KW-1185">Reference proteome</keyword>
<evidence type="ECO:0000313" key="4">
    <source>
        <dbReference type="Proteomes" id="UP000324222"/>
    </source>
</evidence>